<keyword evidence="6 9" id="KW-0472">Membrane</keyword>
<dbReference type="EMBL" id="SPLM01000147">
    <property type="protein sequence ID" value="TMW55665.1"/>
    <property type="molecule type" value="Genomic_DNA"/>
</dbReference>
<gene>
    <name evidence="12" type="ORF">Poli38472_010547</name>
</gene>
<evidence type="ECO:0000256" key="9">
    <source>
        <dbReference type="SAM" id="Phobius"/>
    </source>
</evidence>
<organism evidence="12 13">
    <name type="scientific">Pythium oligandrum</name>
    <name type="common">Mycoparasitic fungus</name>
    <dbReference type="NCBI Taxonomy" id="41045"/>
    <lineage>
        <taxon>Eukaryota</taxon>
        <taxon>Sar</taxon>
        <taxon>Stramenopiles</taxon>
        <taxon>Oomycota</taxon>
        <taxon>Peronosporomycetes</taxon>
        <taxon>Pythiales</taxon>
        <taxon>Pythiaceae</taxon>
        <taxon>Pythium</taxon>
    </lineage>
</organism>
<reference evidence="12" key="1">
    <citation type="submission" date="2019-03" db="EMBL/GenBank/DDBJ databases">
        <title>Long read genome sequence of the mycoparasitic Pythium oligandrum ATCC 38472 isolated from sugarbeet rhizosphere.</title>
        <authorList>
            <person name="Gaulin E."/>
        </authorList>
    </citation>
    <scope>NUCLEOTIDE SEQUENCE</scope>
    <source>
        <strain evidence="12">ATCC 38472_TT</strain>
    </source>
</reference>
<feature type="region of interest" description="Disordered" evidence="8">
    <location>
        <begin position="40"/>
        <end position="83"/>
    </location>
</feature>
<dbReference type="InterPro" id="IPR009038">
    <property type="entry name" value="GOLD_dom"/>
</dbReference>
<feature type="chain" id="PRO_5035426327" description="GOLD domain-containing protein" evidence="10">
    <location>
        <begin position="21"/>
        <end position="280"/>
    </location>
</feature>
<comment type="caution">
    <text evidence="12">The sequence shown here is derived from an EMBL/GenBank/DDBJ whole genome shotgun (WGS) entry which is preliminary data.</text>
</comment>
<dbReference type="Proteomes" id="UP000794436">
    <property type="component" value="Unassembled WGS sequence"/>
</dbReference>
<comment type="subcellular location">
    <subcellularLocation>
        <location evidence="1 7">Membrane</location>
        <topology evidence="1 7">Single-pass type I membrane protein</topology>
    </subcellularLocation>
</comment>
<evidence type="ECO:0000313" key="12">
    <source>
        <dbReference type="EMBL" id="TMW55665.1"/>
    </source>
</evidence>
<keyword evidence="4 10" id="KW-0732">Signal</keyword>
<evidence type="ECO:0000256" key="8">
    <source>
        <dbReference type="SAM" id="MobiDB-lite"/>
    </source>
</evidence>
<evidence type="ECO:0000256" key="6">
    <source>
        <dbReference type="ARBA" id="ARBA00023136"/>
    </source>
</evidence>
<feature type="domain" description="GOLD" evidence="11">
    <location>
        <begin position="110"/>
        <end position="216"/>
    </location>
</feature>
<sequence length="280" mass="31432">MWRMLRVAAVAALSLGLSSAAEEQASIPIESVRPPVLSSAIPRRVLQETDEASKTPMQEDPNFDPYQEDTTAQPRVAQAEPTYQPRQRVVEAFDFDPSEGLTFHVYGGKQECFFQDAKFTGDEISGAYIVSSADSHIDLEIKNPAGVVVYRRLGDAEGQYQVIPPEPGIYELCFLNTDSDGKLVTHVTNTLQSQHPVQREHVSVLAKYASHLDVRLGQLESEQRLQHIRTDRAIRIEEMTSQRVAFYGTLECFVYLLICVFQVVYIKNLLDAPRASKSWA</sequence>
<evidence type="ECO:0000256" key="10">
    <source>
        <dbReference type="SAM" id="SignalP"/>
    </source>
</evidence>
<feature type="transmembrane region" description="Helical" evidence="9">
    <location>
        <begin position="244"/>
        <end position="266"/>
    </location>
</feature>
<dbReference type="OrthoDB" id="62956at2759"/>
<protein>
    <recommendedName>
        <fullName evidence="11">GOLD domain-containing protein</fullName>
    </recommendedName>
</protein>
<feature type="signal peptide" evidence="10">
    <location>
        <begin position="1"/>
        <end position="20"/>
    </location>
</feature>
<keyword evidence="13" id="KW-1185">Reference proteome</keyword>
<dbReference type="PANTHER" id="PTHR22811">
    <property type="entry name" value="TRANSMEMBRANE EMP24 DOMAIN-CONTAINING PROTEIN"/>
    <property type="match status" value="1"/>
</dbReference>
<dbReference type="Pfam" id="PF01105">
    <property type="entry name" value="EMP24_GP25L"/>
    <property type="match status" value="1"/>
</dbReference>
<keyword evidence="3 7" id="KW-0812">Transmembrane</keyword>
<accession>A0A8K1F9W8</accession>
<evidence type="ECO:0000256" key="5">
    <source>
        <dbReference type="ARBA" id="ARBA00022989"/>
    </source>
</evidence>
<evidence type="ECO:0000313" key="13">
    <source>
        <dbReference type="Proteomes" id="UP000794436"/>
    </source>
</evidence>
<evidence type="ECO:0000256" key="1">
    <source>
        <dbReference type="ARBA" id="ARBA00004479"/>
    </source>
</evidence>
<dbReference type="PROSITE" id="PS50866">
    <property type="entry name" value="GOLD"/>
    <property type="match status" value="1"/>
</dbReference>
<dbReference type="GO" id="GO:0016020">
    <property type="term" value="C:membrane"/>
    <property type="evidence" value="ECO:0007669"/>
    <property type="project" value="UniProtKB-SubCell"/>
</dbReference>
<name>A0A8K1F9W8_PYTOL</name>
<evidence type="ECO:0000256" key="3">
    <source>
        <dbReference type="ARBA" id="ARBA00022692"/>
    </source>
</evidence>
<evidence type="ECO:0000256" key="4">
    <source>
        <dbReference type="ARBA" id="ARBA00022729"/>
    </source>
</evidence>
<dbReference type="AlphaFoldDB" id="A0A8K1F9W8"/>
<dbReference type="SMART" id="SM01190">
    <property type="entry name" value="EMP24_GP25L"/>
    <property type="match status" value="1"/>
</dbReference>
<comment type="similarity">
    <text evidence="2 7">Belongs to the EMP24/GP25L family.</text>
</comment>
<evidence type="ECO:0000256" key="2">
    <source>
        <dbReference type="ARBA" id="ARBA00007104"/>
    </source>
</evidence>
<evidence type="ECO:0000259" key="11">
    <source>
        <dbReference type="PROSITE" id="PS50866"/>
    </source>
</evidence>
<evidence type="ECO:0000256" key="7">
    <source>
        <dbReference type="RuleBase" id="RU003827"/>
    </source>
</evidence>
<keyword evidence="5 9" id="KW-1133">Transmembrane helix</keyword>
<dbReference type="InterPro" id="IPR015720">
    <property type="entry name" value="Emp24-like"/>
</dbReference>
<proteinExistence type="inferred from homology"/>